<evidence type="ECO:0000256" key="1">
    <source>
        <dbReference type="SAM" id="Phobius"/>
    </source>
</evidence>
<feature type="transmembrane region" description="Helical" evidence="1">
    <location>
        <begin position="50"/>
        <end position="73"/>
    </location>
</feature>
<reference evidence="2 3" key="1">
    <citation type="submission" date="2016-11" db="EMBL/GenBank/DDBJ databases">
        <authorList>
            <person name="Jaros S."/>
            <person name="Januszkiewicz K."/>
            <person name="Wedrychowicz H."/>
        </authorList>
    </citation>
    <scope>NUCLEOTIDE SEQUENCE [LARGE SCALE GENOMIC DNA]</scope>
</reference>
<proteinExistence type="predicted"/>
<protein>
    <submittedName>
        <fullName evidence="2">BQ5605_C006g03789 protein</fullName>
    </submittedName>
</protein>
<feature type="transmembrane region" description="Helical" evidence="1">
    <location>
        <begin position="22"/>
        <end position="38"/>
    </location>
</feature>
<dbReference type="Proteomes" id="UP000249464">
    <property type="component" value="Unassembled WGS sequence"/>
</dbReference>
<name>A0A2X0M516_9BASI</name>
<evidence type="ECO:0000313" key="2">
    <source>
        <dbReference type="EMBL" id="SGY53680.1"/>
    </source>
</evidence>
<dbReference type="EMBL" id="FQNC01000044">
    <property type="protein sequence ID" value="SGY53680.1"/>
    <property type="molecule type" value="Genomic_DNA"/>
</dbReference>
<evidence type="ECO:0000313" key="3">
    <source>
        <dbReference type="Proteomes" id="UP000249464"/>
    </source>
</evidence>
<dbReference type="AlphaFoldDB" id="A0A2X0M516"/>
<keyword evidence="1" id="KW-0472">Membrane</keyword>
<organism evidence="2 3">
    <name type="scientific">Microbotryum silenes-dioicae</name>
    <dbReference type="NCBI Taxonomy" id="796604"/>
    <lineage>
        <taxon>Eukaryota</taxon>
        <taxon>Fungi</taxon>
        <taxon>Dikarya</taxon>
        <taxon>Basidiomycota</taxon>
        <taxon>Pucciniomycotina</taxon>
        <taxon>Microbotryomycetes</taxon>
        <taxon>Microbotryales</taxon>
        <taxon>Microbotryaceae</taxon>
        <taxon>Microbotryum</taxon>
    </lineage>
</organism>
<keyword evidence="3" id="KW-1185">Reference proteome</keyword>
<keyword evidence="1" id="KW-0812">Transmembrane</keyword>
<accession>A0A2X0M516</accession>
<keyword evidence="1" id="KW-1133">Transmembrane helix</keyword>
<sequence>MFADIFTKALGPKLFIFHWKNSGLRGAVLLILVASRVSSMPRAYFLSASLLSPTIFTIIFGSCTYALCAWASVPESTHPNVTQRLSL</sequence>
<gene>
    <name evidence="2" type="primary">BQ5605_C006g03789</name>
    <name evidence="2" type="ORF">BQ5605_C006G03789</name>
</gene>